<dbReference type="InterPro" id="IPR001509">
    <property type="entry name" value="Epimerase_deHydtase"/>
</dbReference>
<keyword evidence="1" id="KW-0560">Oxidoreductase</keyword>
<accession>A0A516NIW1</accession>
<dbReference type="FunFam" id="3.40.50.720:FF:000336">
    <property type="entry name" value="Aldehyde reductase"/>
    <property type="match status" value="1"/>
</dbReference>
<name>A0A516NIW1_9NOCA</name>
<feature type="domain" description="NAD-dependent epimerase/dehydratase" evidence="3">
    <location>
        <begin position="5"/>
        <end position="181"/>
    </location>
</feature>
<dbReference type="PANTHER" id="PTHR10366">
    <property type="entry name" value="NAD DEPENDENT EPIMERASE/DEHYDRATASE"/>
    <property type="match status" value="1"/>
</dbReference>
<evidence type="ECO:0000256" key="1">
    <source>
        <dbReference type="ARBA" id="ARBA00023002"/>
    </source>
</evidence>
<gene>
    <name evidence="4" type="ORF">FOH10_08905</name>
</gene>
<dbReference type="RefSeq" id="WP_143980356.1">
    <property type="nucleotide sequence ID" value="NZ_CP041695.1"/>
</dbReference>
<dbReference type="EMBL" id="CP041695">
    <property type="protein sequence ID" value="QDP78841.1"/>
    <property type="molecule type" value="Genomic_DNA"/>
</dbReference>
<proteinExistence type="inferred from homology"/>
<reference evidence="4 5" key="1">
    <citation type="submission" date="2019-07" db="EMBL/GenBank/DDBJ databases">
        <title>Complete Genome Sequence and Methylome Analysis of Nocardia otitidis-caviarum NEB252.</title>
        <authorList>
            <person name="Fomenkov A."/>
            <person name="Anton B.P."/>
            <person name="Vincze T."/>
            <person name="Roberts R.J."/>
        </authorList>
    </citation>
    <scope>NUCLEOTIDE SEQUENCE [LARGE SCALE GENOMIC DNA]</scope>
    <source>
        <strain evidence="4 5">NEB252</strain>
    </source>
</reference>
<dbReference type="InterPro" id="IPR036291">
    <property type="entry name" value="NAD(P)-bd_dom_sf"/>
</dbReference>
<dbReference type="Proteomes" id="UP000317039">
    <property type="component" value="Chromosome"/>
</dbReference>
<organism evidence="4 5">
    <name type="scientific">Nocardia otitidiscaviarum</name>
    <dbReference type="NCBI Taxonomy" id="1823"/>
    <lineage>
        <taxon>Bacteria</taxon>
        <taxon>Bacillati</taxon>
        <taxon>Actinomycetota</taxon>
        <taxon>Actinomycetes</taxon>
        <taxon>Mycobacteriales</taxon>
        <taxon>Nocardiaceae</taxon>
        <taxon>Nocardia</taxon>
    </lineage>
</organism>
<dbReference type="GeneID" id="80332514"/>
<evidence type="ECO:0000256" key="2">
    <source>
        <dbReference type="ARBA" id="ARBA00023445"/>
    </source>
</evidence>
<evidence type="ECO:0000259" key="3">
    <source>
        <dbReference type="Pfam" id="PF01370"/>
    </source>
</evidence>
<dbReference type="PANTHER" id="PTHR10366:SF564">
    <property type="entry name" value="STEROL-4-ALPHA-CARBOXYLATE 3-DEHYDROGENASE, DECARBOXYLATING"/>
    <property type="match status" value="1"/>
</dbReference>
<dbReference type="GO" id="GO:0016616">
    <property type="term" value="F:oxidoreductase activity, acting on the CH-OH group of donors, NAD or NADP as acceptor"/>
    <property type="evidence" value="ECO:0007669"/>
    <property type="project" value="TreeGrafter"/>
</dbReference>
<evidence type="ECO:0000313" key="4">
    <source>
        <dbReference type="EMBL" id="QDP78841.1"/>
    </source>
</evidence>
<dbReference type="SUPFAM" id="SSF51735">
    <property type="entry name" value="NAD(P)-binding Rossmann-fold domains"/>
    <property type="match status" value="1"/>
</dbReference>
<sequence>MTDRVLVTGVSGYLAGHVVAELQEHGYAVRGTVRSLADSAATAHLRGVELVEADLSSDVGWAEAVAGCRYVLHTASPFPLGTPEHEDELVRPAVQGMRRVLSAARDAGVERVVYTSSIAAVRVGHTGLCTEVDWSDPAVCDAYEKSKTLAERAAWDFAHATPGFELAVVNPGMILGPVRNARVGTSVEGLRLVLAGEMPGVPRLNFCTVDVRDAAVGHRLAMEVPAAAGNRYILAGDQVSLPHMARILAGRYRITARALPDWLVRLAARFDATARTAVPYLGRDESVSAEKASRELGWTMRPLAETLLDTADSLIRFDLVPDPGPARRRLPRGTTNPHPAPAA</sequence>
<dbReference type="KEGG" id="nod:FOH10_08905"/>
<comment type="similarity">
    <text evidence="2">Belongs to the NAD(P)-dependent epimerase/dehydratase family. Dihydroflavonol-4-reductase subfamily.</text>
</comment>
<dbReference type="Gene3D" id="3.40.50.720">
    <property type="entry name" value="NAD(P)-binding Rossmann-like Domain"/>
    <property type="match status" value="1"/>
</dbReference>
<dbReference type="InterPro" id="IPR050425">
    <property type="entry name" value="NAD(P)_dehydrat-like"/>
</dbReference>
<dbReference type="AlphaFoldDB" id="A0A516NIW1"/>
<evidence type="ECO:0000313" key="5">
    <source>
        <dbReference type="Proteomes" id="UP000317039"/>
    </source>
</evidence>
<protein>
    <submittedName>
        <fullName evidence="4">NAD-dependent epimerase/dehydratase family protein</fullName>
    </submittedName>
</protein>
<dbReference type="Pfam" id="PF01370">
    <property type="entry name" value="Epimerase"/>
    <property type="match status" value="1"/>
</dbReference>